<dbReference type="CDD" id="cd01638">
    <property type="entry name" value="CysQ"/>
    <property type="match status" value="1"/>
</dbReference>
<comment type="function">
    <text evidence="9">Converts adenosine-3',5'-bisphosphate (PAP) to AMP.</text>
</comment>
<dbReference type="EC" id="3.1.3.7" evidence="9"/>
<evidence type="ECO:0000256" key="8">
    <source>
        <dbReference type="ARBA" id="ARBA00023136"/>
    </source>
</evidence>
<dbReference type="NCBIfam" id="TIGR01331">
    <property type="entry name" value="bisphos_cysQ"/>
    <property type="match status" value="1"/>
</dbReference>
<dbReference type="InterPro" id="IPR000760">
    <property type="entry name" value="Inositol_monophosphatase-like"/>
</dbReference>
<evidence type="ECO:0000256" key="4">
    <source>
        <dbReference type="ARBA" id="ARBA00022519"/>
    </source>
</evidence>
<dbReference type="Pfam" id="PF00459">
    <property type="entry name" value="Inositol_P"/>
    <property type="match status" value="1"/>
</dbReference>
<dbReference type="PRINTS" id="PR00377">
    <property type="entry name" value="IMPHPHTASES"/>
</dbReference>
<reference evidence="12" key="1">
    <citation type="submission" date="2017-05" db="EMBL/GenBank/DDBJ databases">
        <authorList>
            <person name="Sung H."/>
        </authorList>
    </citation>
    <scope>NUCLEOTIDE SEQUENCE [LARGE SCALE GENOMIC DNA]</scope>
    <source>
        <strain evidence="12">AMac2203</strain>
    </source>
</reference>
<evidence type="ECO:0000256" key="9">
    <source>
        <dbReference type="HAMAP-Rule" id="MF_02095"/>
    </source>
</evidence>
<dbReference type="InterPro" id="IPR050725">
    <property type="entry name" value="CysQ/Inositol_MonoPase"/>
</dbReference>
<dbReference type="InterPro" id="IPR006240">
    <property type="entry name" value="CysQ"/>
</dbReference>
<keyword evidence="6 9" id="KW-0378">Hydrolase</keyword>
<feature type="binding site" evidence="9">
    <location>
        <position position="89"/>
    </location>
    <ligand>
        <name>Mg(2+)</name>
        <dbReference type="ChEBI" id="CHEBI:18420"/>
        <label>1</label>
    </ligand>
</feature>
<accession>A0A1Y0CV94</accession>
<keyword evidence="3 9" id="KW-1003">Cell membrane</keyword>
<evidence type="ECO:0000256" key="10">
    <source>
        <dbReference type="PIRSR" id="PIRSR600760-2"/>
    </source>
</evidence>
<feature type="binding site" evidence="10">
    <location>
        <position position="70"/>
    </location>
    <ligand>
        <name>Mg(2+)</name>
        <dbReference type="ChEBI" id="CHEBI:18420"/>
        <label>1</label>
        <note>catalytic</note>
    </ligand>
</feature>
<evidence type="ECO:0000256" key="5">
    <source>
        <dbReference type="ARBA" id="ARBA00022723"/>
    </source>
</evidence>
<dbReference type="GO" id="GO:0050427">
    <property type="term" value="P:3'-phosphoadenosine 5'-phosphosulfate metabolic process"/>
    <property type="evidence" value="ECO:0007669"/>
    <property type="project" value="TreeGrafter"/>
</dbReference>
<dbReference type="Gene3D" id="3.40.190.80">
    <property type="match status" value="1"/>
</dbReference>
<evidence type="ECO:0000256" key="2">
    <source>
        <dbReference type="ARBA" id="ARBA00005289"/>
    </source>
</evidence>
<feature type="binding site" evidence="9">
    <location>
        <position position="70"/>
    </location>
    <ligand>
        <name>substrate</name>
    </ligand>
</feature>
<evidence type="ECO:0000256" key="7">
    <source>
        <dbReference type="ARBA" id="ARBA00022842"/>
    </source>
</evidence>
<dbReference type="Gene3D" id="3.30.540.10">
    <property type="entry name" value="Fructose-1,6-Bisphosphatase, subunit A, domain 1"/>
    <property type="match status" value="1"/>
</dbReference>
<comment type="subcellular location">
    <subcellularLocation>
        <location evidence="9">Cell inner membrane</location>
        <topology evidence="9">Peripheral membrane protein</topology>
        <orientation evidence="9">Cytoplasmic side</orientation>
    </subcellularLocation>
</comment>
<feature type="binding site" evidence="10">
    <location>
        <position position="92"/>
    </location>
    <ligand>
        <name>Mg(2+)</name>
        <dbReference type="ChEBI" id="CHEBI:18420"/>
        <label>1</label>
        <note>catalytic</note>
    </ligand>
</feature>
<keyword evidence="4 9" id="KW-0997">Cell inner membrane</keyword>
<evidence type="ECO:0000313" key="12">
    <source>
        <dbReference type="Proteomes" id="UP000243793"/>
    </source>
</evidence>
<dbReference type="OrthoDB" id="9785695at2"/>
<feature type="binding site" evidence="9">
    <location>
        <position position="92"/>
    </location>
    <ligand>
        <name>Mg(2+)</name>
        <dbReference type="ChEBI" id="CHEBI:18420"/>
        <label>2</label>
    </ligand>
</feature>
<feature type="binding site" evidence="9">
    <location>
        <position position="216"/>
    </location>
    <ligand>
        <name>Mg(2+)</name>
        <dbReference type="ChEBI" id="CHEBI:18420"/>
        <label>2</label>
    </ligand>
</feature>
<dbReference type="PANTHER" id="PTHR43028">
    <property type="entry name" value="3'(2'),5'-BISPHOSPHATE NUCLEOTIDASE 1"/>
    <property type="match status" value="1"/>
</dbReference>
<keyword evidence="5 9" id="KW-0479">Metal-binding</keyword>
<comment type="cofactor">
    <cofactor evidence="9 10">
        <name>Mg(2+)</name>
        <dbReference type="ChEBI" id="CHEBI:18420"/>
    </cofactor>
</comment>
<gene>
    <name evidence="9" type="primary">cysQ</name>
    <name evidence="11" type="ORF">CBP12_02910</name>
</gene>
<dbReference type="KEGG" id="ocm:CBP12_02910"/>
<feature type="binding site" evidence="10">
    <location>
        <position position="216"/>
    </location>
    <ligand>
        <name>Mg(2+)</name>
        <dbReference type="ChEBI" id="CHEBI:18420"/>
        <label>1</label>
        <note>catalytic</note>
    </ligand>
</feature>
<evidence type="ECO:0000256" key="1">
    <source>
        <dbReference type="ARBA" id="ARBA00001625"/>
    </source>
</evidence>
<dbReference type="EMBL" id="CP021376">
    <property type="protein sequence ID" value="ART79222.1"/>
    <property type="molecule type" value="Genomic_DNA"/>
</dbReference>
<organism evidence="11 12">
    <name type="scientific">Oceanisphaera avium</name>
    <dbReference type="NCBI Taxonomy" id="1903694"/>
    <lineage>
        <taxon>Bacteria</taxon>
        <taxon>Pseudomonadati</taxon>
        <taxon>Pseudomonadota</taxon>
        <taxon>Gammaproteobacteria</taxon>
        <taxon>Aeromonadales</taxon>
        <taxon>Aeromonadaceae</taxon>
        <taxon>Oceanisphaera</taxon>
    </lineage>
</organism>
<dbReference type="FunFam" id="3.40.190.80:FF:000005">
    <property type="entry name" value="3'(2'),5'-bisphosphate nucleotidase CysQ"/>
    <property type="match status" value="1"/>
</dbReference>
<comment type="catalytic activity">
    <reaction evidence="1 9">
        <text>adenosine 3',5'-bisphosphate + H2O = AMP + phosphate</text>
        <dbReference type="Rhea" id="RHEA:10040"/>
        <dbReference type="ChEBI" id="CHEBI:15377"/>
        <dbReference type="ChEBI" id="CHEBI:43474"/>
        <dbReference type="ChEBI" id="CHEBI:58343"/>
        <dbReference type="ChEBI" id="CHEBI:456215"/>
        <dbReference type="EC" id="3.1.3.7"/>
    </reaction>
</comment>
<feature type="binding site" evidence="9">
    <location>
        <position position="70"/>
    </location>
    <ligand>
        <name>Mg(2+)</name>
        <dbReference type="ChEBI" id="CHEBI:18420"/>
        <label>1</label>
    </ligand>
</feature>
<dbReference type="PANTHER" id="PTHR43028:SF5">
    <property type="entry name" value="3'(2'),5'-BISPHOSPHATE NUCLEOTIDASE 1"/>
    <property type="match status" value="1"/>
</dbReference>
<feature type="binding site" evidence="10">
    <location>
        <position position="91"/>
    </location>
    <ligand>
        <name>Mg(2+)</name>
        <dbReference type="ChEBI" id="CHEBI:18420"/>
        <label>1</label>
        <note>catalytic</note>
    </ligand>
</feature>
<keyword evidence="12" id="KW-1185">Reference proteome</keyword>
<dbReference type="GO" id="GO:0046854">
    <property type="term" value="P:phosphatidylinositol phosphate biosynthetic process"/>
    <property type="evidence" value="ECO:0007669"/>
    <property type="project" value="InterPro"/>
</dbReference>
<protein>
    <recommendedName>
        <fullName evidence="9">3'(2'),5'-bisphosphate nucleotidase CysQ</fullName>
        <ecNumber evidence="9">3.1.3.7</ecNumber>
    </recommendedName>
    <alternativeName>
        <fullName evidence="9">3'(2'),5-bisphosphonucleoside 3'(2')-phosphohydrolase</fullName>
    </alternativeName>
    <alternativeName>
        <fullName evidence="9">3'-phosphoadenosine 5'-phosphate phosphatase</fullName>
        <shortName evidence="9">PAP phosphatase</shortName>
    </alternativeName>
</protein>
<name>A0A1Y0CV94_9GAMM</name>
<keyword evidence="7 9" id="KW-0460">Magnesium</keyword>
<dbReference type="HAMAP" id="MF_02095">
    <property type="entry name" value="CysQ"/>
    <property type="match status" value="1"/>
</dbReference>
<comment type="similarity">
    <text evidence="2 9">Belongs to the inositol monophosphatase superfamily. CysQ family.</text>
</comment>
<dbReference type="GO" id="GO:0000103">
    <property type="term" value="P:sulfate assimilation"/>
    <property type="evidence" value="ECO:0007669"/>
    <property type="project" value="TreeGrafter"/>
</dbReference>
<feature type="binding site" evidence="10">
    <location>
        <position position="89"/>
    </location>
    <ligand>
        <name>Mg(2+)</name>
        <dbReference type="ChEBI" id="CHEBI:18420"/>
        <label>1</label>
        <note>catalytic</note>
    </ligand>
</feature>
<dbReference type="InterPro" id="IPR020583">
    <property type="entry name" value="Inositol_monoP_metal-BS"/>
</dbReference>
<dbReference type="GO" id="GO:0005886">
    <property type="term" value="C:plasma membrane"/>
    <property type="evidence" value="ECO:0007669"/>
    <property type="project" value="UniProtKB-SubCell"/>
</dbReference>
<dbReference type="AlphaFoldDB" id="A0A1Y0CV94"/>
<dbReference type="PROSITE" id="PS00629">
    <property type="entry name" value="IMP_1"/>
    <property type="match status" value="1"/>
</dbReference>
<evidence type="ECO:0000313" key="11">
    <source>
        <dbReference type="EMBL" id="ART79222.1"/>
    </source>
</evidence>
<keyword evidence="8 9" id="KW-0472">Membrane</keyword>
<feature type="binding site" evidence="9">
    <location>
        <position position="91"/>
    </location>
    <ligand>
        <name>Mg(2+)</name>
        <dbReference type="ChEBI" id="CHEBI:18420"/>
        <label>1</label>
    </ligand>
</feature>
<evidence type="ECO:0000256" key="3">
    <source>
        <dbReference type="ARBA" id="ARBA00022475"/>
    </source>
</evidence>
<feature type="binding site" evidence="9">
    <location>
        <position position="89"/>
    </location>
    <ligand>
        <name>Mg(2+)</name>
        <dbReference type="ChEBI" id="CHEBI:18420"/>
        <label>2</label>
    </ligand>
</feature>
<dbReference type="PROSITE" id="PS00630">
    <property type="entry name" value="IMP_2"/>
    <property type="match status" value="1"/>
</dbReference>
<proteinExistence type="inferred from homology"/>
<dbReference type="SUPFAM" id="SSF56655">
    <property type="entry name" value="Carbohydrate phosphatase"/>
    <property type="match status" value="1"/>
</dbReference>
<feature type="binding site" evidence="9">
    <location>
        <position position="216"/>
    </location>
    <ligand>
        <name>substrate</name>
    </ligand>
</feature>
<dbReference type="Proteomes" id="UP000243793">
    <property type="component" value="Chromosome"/>
</dbReference>
<dbReference type="InterPro" id="IPR020550">
    <property type="entry name" value="Inositol_monophosphatase_CS"/>
</dbReference>
<dbReference type="GO" id="GO:0000287">
    <property type="term" value="F:magnesium ion binding"/>
    <property type="evidence" value="ECO:0007669"/>
    <property type="project" value="UniProtKB-UniRule"/>
</dbReference>
<dbReference type="GO" id="GO:0008441">
    <property type="term" value="F:3'(2'),5'-bisphosphate nucleotidase activity"/>
    <property type="evidence" value="ECO:0007669"/>
    <property type="project" value="UniProtKB-UniRule"/>
</dbReference>
<evidence type="ECO:0000256" key="6">
    <source>
        <dbReference type="ARBA" id="ARBA00022801"/>
    </source>
</evidence>
<sequence>MPTLISPELLDEIEQLARHAGAAIMEVYRQPIVVSEKADHSPLTLADQQAHHLIVQHLTRLSPALPILSEEDTAAFSGADAQGRYWLIDPLDGTKEFIKRNGEFSVNIALIEQGRATLGVVYAPDLNICYRAACGLGAQKIDEHGHSHTLKVAHYEGQRPWQVVGSRSHAGDAMPASLEKLGEHQCIAMGSSLKLCLVAEGSADVYPRLGPTSLWDTAAAQCVVEQAGGQVLTLAGQPLSYANTQQLLNPYFLVVGHSDQDWPALFKFA</sequence>
<feature type="binding site" evidence="9">
    <location>
        <begin position="91"/>
        <end position="94"/>
    </location>
    <ligand>
        <name>substrate</name>
    </ligand>
</feature>